<accession>A0A2T6GBJ6</accession>
<sequence>MEAAMAEYTLANGREVNSEVLLKLKENGVADLPMACKTCPAAMWQITGRASHPEAVTVRCFCRVMHSFTWDSRNREEILDCDQLYQEEEESQDEEEELPAFLRAQRERERQETAMPTDLPFEE</sequence>
<evidence type="ECO:0000313" key="3">
    <source>
        <dbReference type="Proteomes" id="UP000244178"/>
    </source>
</evidence>
<comment type="caution">
    <text evidence="2">The sequence shown here is derived from an EMBL/GenBank/DDBJ whole genome shotgun (WGS) entry which is preliminary data.</text>
</comment>
<evidence type="ECO:0000313" key="2">
    <source>
        <dbReference type="EMBL" id="PUA41534.1"/>
    </source>
</evidence>
<organism evidence="2 3">
    <name type="scientific">Pseudomonas protegens</name>
    <dbReference type="NCBI Taxonomy" id="380021"/>
    <lineage>
        <taxon>Bacteria</taxon>
        <taxon>Pseudomonadati</taxon>
        <taxon>Pseudomonadota</taxon>
        <taxon>Gammaproteobacteria</taxon>
        <taxon>Pseudomonadales</taxon>
        <taxon>Pseudomonadaceae</taxon>
        <taxon>Pseudomonas</taxon>
    </lineage>
</organism>
<gene>
    <name evidence="2" type="ORF">C5U62_31380</name>
</gene>
<name>A0A2T6GBJ6_9PSED</name>
<feature type="compositionally biased region" description="Acidic residues" evidence="1">
    <location>
        <begin position="86"/>
        <end position="98"/>
    </location>
</feature>
<feature type="region of interest" description="Disordered" evidence="1">
    <location>
        <begin position="86"/>
        <end position="123"/>
    </location>
</feature>
<reference evidence="2 3" key="1">
    <citation type="submission" date="2018-03" db="EMBL/GenBank/DDBJ databases">
        <title>Draft genome sequence of the plant growth promoting rhizobacterium Pseudomonas protegens strain BNJ-SS-45 isolated from wheat (Triticum aestivum) rhizosphere.</title>
        <authorList>
            <person name="Bajpai A."/>
            <person name="Shende K."/>
            <person name="Meena N."/>
            <person name="Upadhyayula S.R."/>
            <person name="Suravajhala P."/>
            <person name="Medicherla K.M."/>
            <person name="Johri B.N."/>
        </authorList>
    </citation>
    <scope>NUCLEOTIDE SEQUENCE [LARGE SCALE GENOMIC DNA]</scope>
    <source>
        <strain evidence="2 3">BNJ-SS-45</strain>
    </source>
</reference>
<protein>
    <submittedName>
        <fullName evidence="2">Uncharacterized protein</fullName>
    </submittedName>
</protein>
<dbReference type="Proteomes" id="UP000244178">
    <property type="component" value="Unassembled WGS sequence"/>
</dbReference>
<dbReference type="AlphaFoldDB" id="A0A2T6GBJ6"/>
<proteinExistence type="predicted"/>
<dbReference type="EMBL" id="PYJM01000012">
    <property type="protein sequence ID" value="PUA41534.1"/>
    <property type="molecule type" value="Genomic_DNA"/>
</dbReference>
<evidence type="ECO:0000256" key="1">
    <source>
        <dbReference type="SAM" id="MobiDB-lite"/>
    </source>
</evidence>